<evidence type="ECO:0000313" key="2">
    <source>
        <dbReference type="Proteomes" id="UP000217736"/>
    </source>
</evidence>
<reference evidence="2" key="1">
    <citation type="submission" date="2017-06" db="EMBL/GenBank/DDBJ databases">
        <title>Complete Genome Sequence of Mycobacterium shigaense.</title>
        <authorList>
            <person name="Fukano H."/>
            <person name="Yoshida M."/>
            <person name="Kazumi Y."/>
            <person name="Ogura Y."/>
            <person name="Mitarai S."/>
            <person name="Hayashi T."/>
            <person name="Hoshino Y."/>
        </authorList>
    </citation>
    <scope>NUCLEOTIDE SEQUENCE [LARGE SCALE GENOMIC DNA]</scope>
    <source>
        <strain evidence="2">UN-152</strain>
    </source>
</reference>
<organism evidence="1 2">
    <name type="scientific">Mycobacterium shigaense</name>
    <dbReference type="NCBI Taxonomy" id="722731"/>
    <lineage>
        <taxon>Bacteria</taxon>
        <taxon>Bacillati</taxon>
        <taxon>Actinomycetota</taxon>
        <taxon>Actinomycetes</taxon>
        <taxon>Mycobacteriales</taxon>
        <taxon>Mycobacteriaceae</taxon>
        <taxon>Mycobacterium</taxon>
        <taxon>Mycobacterium simiae complex</taxon>
    </lineage>
</organism>
<accession>A0A1Z4EL62</accession>
<dbReference type="InterPro" id="IPR037401">
    <property type="entry name" value="SnoaL-like"/>
</dbReference>
<sequence length="146" mass="16449">MSSRDMAKYAAMRPYFELVIGSLDGLVDGTDFFDIHAEDVVVEYVITVPTYPRRIIGREALAELYSGYGDSIVQSGSSEVYRYYDPTKSAVILEYTMHGTVLSTGRPYVNRFISVITIKDRKIAHWRDYLDPLAVMAAFGNTPAPY</sequence>
<dbReference type="RefSeq" id="WP_096441590.1">
    <property type="nucleotide sequence ID" value="NZ_AP018164.1"/>
</dbReference>
<dbReference type="Gene3D" id="3.10.450.50">
    <property type="match status" value="1"/>
</dbReference>
<proteinExistence type="predicted"/>
<dbReference type="EMBL" id="AP018164">
    <property type="protein sequence ID" value="BAX93688.1"/>
    <property type="molecule type" value="Genomic_DNA"/>
</dbReference>
<dbReference type="KEGG" id="mshg:MSG_03558"/>
<keyword evidence="2" id="KW-1185">Reference proteome</keyword>
<evidence type="ECO:0000313" key="1">
    <source>
        <dbReference type="EMBL" id="BAX93688.1"/>
    </source>
</evidence>
<name>A0A1Z4EL62_9MYCO</name>
<gene>
    <name evidence="1" type="ORF">MSG_03558</name>
</gene>
<dbReference type="Proteomes" id="UP000217736">
    <property type="component" value="Chromosome"/>
</dbReference>
<dbReference type="OrthoDB" id="3681559at2"/>
<dbReference type="AlphaFoldDB" id="A0A1Z4EL62"/>
<dbReference type="SUPFAM" id="SSF54427">
    <property type="entry name" value="NTF2-like"/>
    <property type="match status" value="1"/>
</dbReference>
<dbReference type="InterPro" id="IPR032710">
    <property type="entry name" value="NTF2-like_dom_sf"/>
</dbReference>
<dbReference type="Pfam" id="PF12680">
    <property type="entry name" value="SnoaL_2"/>
    <property type="match status" value="1"/>
</dbReference>
<protein>
    <submittedName>
        <fullName evidence="1">Uncharacterized protein</fullName>
    </submittedName>
</protein>